<organism evidence="2 3">
    <name type="scientific">Lepidopterella palustris CBS 459.81</name>
    <dbReference type="NCBI Taxonomy" id="1314670"/>
    <lineage>
        <taxon>Eukaryota</taxon>
        <taxon>Fungi</taxon>
        <taxon>Dikarya</taxon>
        <taxon>Ascomycota</taxon>
        <taxon>Pezizomycotina</taxon>
        <taxon>Dothideomycetes</taxon>
        <taxon>Pleosporomycetidae</taxon>
        <taxon>Mytilinidiales</taxon>
        <taxon>Argynnaceae</taxon>
        <taxon>Lepidopterella</taxon>
    </lineage>
</organism>
<sequence length="137" mass="15559">MPLKPRARNQRPKGGTGEAAQMEKEEKSVMKRPKPQAGAKGKTVAKPPTSLDNLGTIEPIEKRRERQEENLKVEERKNGARLSHGGPSLEELLEYLLLLGTSITARSIFLMKERQQSVWWLFFDVACIFGEVEMNIR</sequence>
<protein>
    <submittedName>
        <fullName evidence="2">Uncharacterized protein</fullName>
    </submittedName>
</protein>
<reference evidence="2 3" key="1">
    <citation type="journal article" date="2016" name="Nat. Commun.">
        <title>Ectomycorrhizal ecology is imprinted in the genome of the dominant symbiotic fungus Cenococcum geophilum.</title>
        <authorList>
            <consortium name="DOE Joint Genome Institute"/>
            <person name="Peter M."/>
            <person name="Kohler A."/>
            <person name="Ohm R.A."/>
            <person name="Kuo A."/>
            <person name="Krutzmann J."/>
            <person name="Morin E."/>
            <person name="Arend M."/>
            <person name="Barry K.W."/>
            <person name="Binder M."/>
            <person name="Choi C."/>
            <person name="Clum A."/>
            <person name="Copeland A."/>
            <person name="Grisel N."/>
            <person name="Haridas S."/>
            <person name="Kipfer T."/>
            <person name="LaButti K."/>
            <person name="Lindquist E."/>
            <person name="Lipzen A."/>
            <person name="Maire R."/>
            <person name="Meier B."/>
            <person name="Mihaltcheva S."/>
            <person name="Molinier V."/>
            <person name="Murat C."/>
            <person name="Poggeler S."/>
            <person name="Quandt C.A."/>
            <person name="Sperisen C."/>
            <person name="Tritt A."/>
            <person name="Tisserant E."/>
            <person name="Crous P.W."/>
            <person name="Henrissat B."/>
            <person name="Nehls U."/>
            <person name="Egli S."/>
            <person name="Spatafora J.W."/>
            <person name="Grigoriev I.V."/>
            <person name="Martin F.M."/>
        </authorList>
    </citation>
    <scope>NUCLEOTIDE SEQUENCE [LARGE SCALE GENOMIC DNA]</scope>
    <source>
        <strain evidence="2 3">CBS 459.81</strain>
    </source>
</reference>
<gene>
    <name evidence="2" type="ORF">K432DRAFT_439497</name>
</gene>
<keyword evidence="3" id="KW-1185">Reference proteome</keyword>
<evidence type="ECO:0000313" key="2">
    <source>
        <dbReference type="EMBL" id="OCK85193.1"/>
    </source>
</evidence>
<feature type="region of interest" description="Disordered" evidence="1">
    <location>
        <begin position="1"/>
        <end position="86"/>
    </location>
</feature>
<dbReference type="EMBL" id="KV744823">
    <property type="protein sequence ID" value="OCK85193.1"/>
    <property type="molecule type" value="Genomic_DNA"/>
</dbReference>
<accession>A0A8E2EJY4</accession>
<dbReference type="AlphaFoldDB" id="A0A8E2EJY4"/>
<evidence type="ECO:0000256" key="1">
    <source>
        <dbReference type="SAM" id="MobiDB-lite"/>
    </source>
</evidence>
<feature type="compositionally biased region" description="Basic residues" evidence="1">
    <location>
        <begin position="1"/>
        <end position="11"/>
    </location>
</feature>
<dbReference type="Proteomes" id="UP000250266">
    <property type="component" value="Unassembled WGS sequence"/>
</dbReference>
<evidence type="ECO:0000313" key="3">
    <source>
        <dbReference type="Proteomes" id="UP000250266"/>
    </source>
</evidence>
<feature type="compositionally biased region" description="Basic and acidic residues" evidence="1">
    <location>
        <begin position="59"/>
        <end position="78"/>
    </location>
</feature>
<proteinExistence type="predicted"/>
<name>A0A8E2EJY4_9PEZI</name>